<protein>
    <submittedName>
        <fullName evidence="2">Uncharacterized protein</fullName>
    </submittedName>
</protein>
<proteinExistence type="predicted"/>
<organism evidence="2 3">
    <name type="scientific">Recurvomyces mirabilis</name>
    <dbReference type="NCBI Taxonomy" id="574656"/>
    <lineage>
        <taxon>Eukaryota</taxon>
        <taxon>Fungi</taxon>
        <taxon>Dikarya</taxon>
        <taxon>Ascomycota</taxon>
        <taxon>Pezizomycotina</taxon>
        <taxon>Dothideomycetes</taxon>
        <taxon>Dothideomycetidae</taxon>
        <taxon>Mycosphaerellales</taxon>
        <taxon>Teratosphaeriaceae</taxon>
        <taxon>Recurvomyces</taxon>
    </lineage>
</organism>
<evidence type="ECO:0000313" key="2">
    <source>
        <dbReference type="EMBL" id="KAK3676045.1"/>
    </source>
</evidence>
<dbReference type="Proteomes" id="UP001274830">
    <property type="component" value="Unassembled WGS sequence"/>
</dbReference>
<evidence type="ECO:0000256" key="1">
    <source>
        <dbReference type="SAM" id="MobiDB-lite"/>
    </source>
</evidence>
<evidence type="ECO:0000313" key="3">
    <source>
        <dbReference type="Proteomes" id="UP001274830"/>
    </source>
</evidence>
<keyword evidence="3" id="KW-1185">Reference proteome</keyword>
<accession>A0AAE1C2T8</accession>
<reference evidence="2" key="1">
    <citation type="submission" date="2023-07" db="EMBL/GenBank/DDBJ databases">
        <title>Black Yeasts Isolated from many extreme environments.</title>
        <authorList>
            <person name="Coleine C."/>
            <person name="Stajich J.E."/>
            <person name="Selbmann L."/>
        </authorList>
    </citation>
    <scope>NUCLEOTIDE SEQUENCE</scope>
    <source>
        <strain evidence="2">CCFEE 5485</strain>
    </source>
</reference>
<gene>
    <name evidence="2" type="ORF">LTR78_004237</name>
</gene>
<feature type="region of interest" description="Disordered" evidence="1">
    <location>
        <begin position="22"/>
        <end position="44"/>
    </location>
</feature>
<dbReference type="EMBL" id="JAUTXT010000012">
    <property type="protein sequence ID" value="KAK3676045.1"/>
    <property type="molecule type" value="Genomic_DNA"/>
</dbReference>
<sequence>MCFPSIAAVLGLRVNDSCADTDEKTLPLPSQMPTTPLTKSQIPTSPPTPVFSSYTDPDHVAATLDILSHRTKQKPFRFFDLPRELRVQIYEYIYHDSQIFGFNEPLLGQTWKSSMEHMKVKHKRAVYAIILYSVTCRFRHEYLCVWAEQHTHDMKLDLDFWRRIRNKDKAPADFSMATPWKGHQLVGAKTLAEALWTQLSAHLQKIELRYGVARRIRHVVVHANSAQNWEHLADAQQPHHMVGQLAIQKALRHMQRLDHSLAHGNLVVELVVLATNYRQRPTGPFIWWPARRRAVFRQAHGLGVDGARLRAEQDWVLVLDVVEQKTFRAAPGTGGVNPAGTWEWEVSGAEREGVV</sequence>
<name>A0AAE1C2T8_9PEZI</name>
<dbReference type="AlphaFoldDB" id="A0AAE1C2T8"/>
<feature type="compositionally biased region" description="Polar residues" evidence="1">
    <location>
        <begin position="31"/>
        <end position="43"/>
    </location>
</feature>
<comment type="caution">
    <text evidence="2">The sequence shown here is derived from an EMBL/GenBank/DDBJ whole genome shotgun (WGS) entry which is preliminary data.</text>
</comment>